<name>A0ABS4BQA1_9FLAO</name>
<sequence length="136" mass="16430">MNDALKILESNELMRHIILFKLYVESKGEALKQIFDIKTDIINLYEDNFNNELYLINIKYLHVNKNYINRNATYLTFEGINYFENWIKSFEKLSEEEKLILDKKLPEKIFDFFKFSKEMTNTLSFLNQILKLAERL</sequence>
<dbReference type="RefSeq" id="WP_209652498.1">
    <property type="nucleotide sequence ID" value="NZ_JAGJCB010000002.1"/>
</dbReference>
<reference evidence="1 2" key="1">
    <citation type="submission" date="2021-04" db="EMBL/GenBank/DDBJ databases">
        <title>Mariniflexile gromovii gen. nov., sp. nov., a gliding bacterium isolated from the sea urchin Strongylocentrotus intermedius.</title>
        <authorList>
            <person name="Ko S."/>
            <person name="Le V."/>
            <person name="Ahn C.-Y."/>
            <person name="Oh H.-M."/>
        </authorList>
    </citation>
    <scope>NUCLEOTIDE SEQUENCE [LARGE SCALE GENOMIC DNA]</scope>
    <source>
        <strain evidence="1 2">KCTC 12570</strain>
    </source>
</reference>
<proteinExistence type="predicted"/>
<accession>A0ABS4BQA1</accession>
<comment type="caution">
    <text evidence="1">The sequence shown here is derived from an EMBL/GenBank/DDBJ whole genome shotgun (WGS) entry which is preliminary data.</text>
</comment>
<keyword evidence="2" id="KW-1185">Reference proteome</keyword>
<gene>
    <name evidence="1" type="ORF">J8H85_02880</name>
</gene>
<evidence type="ECO:0000313" key="2">
    <source>
        <dbReference type="Proteomes" id="UP000670776"/>
    </source>
</evidence>
<organism evidence="1 2">
    <name type="scientific">Mariniflexile gromovii</name>
    <dbReference type="NCBI Taxonomy" id="362523"/>
    <lineage>
        <taxon>Bacteria</taxon>
        <taxon>Pseudomonadati</taxon>
        <taxon>Bacteroidota</taxon>
        <taxon>Flavobacteriia</taxon>
        <taxon>Flavobacteriales</taxon>
        <taxon>Flavobacteriaceae</taxon>
        <taxon>Mariniflexile</taxon>
    </lineage>
</organism>
<protein>
    <submittedName>
        <fullName evidence="1">Uncharacterized protein</fullName>
    </submittedName>
</protein>
<dbReference type="Proteomes" id="UP000670776">
    <property type="component" value="Unassembled WGS sequence"/>
</dbReference>
<evidence type="ECO:0000313" key="1">
    <source>
        <dbReference type="EMBL" id="MBP0902762.1"/>
    </source>
</evidence>
<dbReference type="EMBL" id="JAGJCB010000002">
    <property type="protein sequence ID" value="MBP0902762.1"/>
    <property type="molecule type" value="Genomic_DNA"/>
</dbReference>